<dbReference type="RefSeq" id="XP_008870345.1">
    <property type="nucleotide sequence ID" value="XM_008872123.1"/>
</dbReference>
<proteinExistence type="predicted"/>
<evidence type="ECO:0008006" key="5">
    <source>
        <dbReference type="Google" id="ProtNLM"/>
    </source>
</evidence>
<gene>
    <name evidence="3" type="ORF">DYB32_004096</name>
    <name evidence="2" type="ORF">H310_06905</name>
</gene>
<keyword evidence="1" id="KW-0175">Coiled coil</keyword>
<reference evidence="2" key="1">
    <citation type="submission" date="2013-12" db="EMBL/GenBank/DDBJ databases">
        <title>The Genome Sequence of Aphanomyces invadans NJM9701.</title>
        <authorList>
            <consortium name="The Broad Institute Genomics Platform"/>
            <person name="Russ C."/>
            <person name="Tyler B."/>
            <person name="van West P."/>
            <person name="Dieguez-Uribeondo J."/>
            <person name="Young S.K."/>
            <person name="Zeng Q."/>
            <person name="Gargeya S."/>
            <person name="Fitzgerald M."/>
            <person name="Abouelleil A."/>
            <person name="Alvarado L."/>
            <person name="Chapman S.B."/>
            <person name="Gainer-Dewar J."/>
            <person name="Goldberg J."/>
            <person name="Griggs A."/>
            <person name="Gujja S."/>
            <person name="Hansen M."/>
            <person name="Howarth C."/>
            <person name="Imamovic A."/>
            <person name="Ireland A."/>
            <person name="Larimer J."/>
            <person name="McCowan C."/>
            <person name="Murphy C."/>
            <person name="Pearson M."/>
            <person name="Poon T.W."/>
            <person name="Priest M."/>
            <person name="Roberts A."/>
            <person name="Saif S."/>
            <person name="Shea T."/>
            <person name="Sykes S."/>
            <person name="Wortman J."/>
            <person name="Nusbaum C."/>
            <person name="Birren B."/>
        </authorList>
    </citation>
    <scope>NUCLEOTIDE SEQUENCE [LARGE SCALE GENOMIC DNA]</scope>
    <source>
        <strain evidence="2">NJM9701</strain>
    </source>
</reference>
<evidence type="ECO:0000313" key="3">
    <source>
        <dbReference type="EMBL" id="RHY30696.1"/>
    </source>
</evidence>
<dbReference type="GeneID" id="20083955"/>
<evidence type="ECO:0000313" key="2">
    <source>
        <dbReference type="EMBL" id="ETW01347.1"/>
    </source>
</evidence>
<accession>A0A024U640</accession>
<name>A0A024U640_9STRA</name>
<dbReference type="VEuPathDB" id="FungiDB:H310_06905"/>
<feature type="coiled-coil region" evidence="1">
    <location>
        <begin position="117"/>
        <end position="144"/>
    </location>
</feature>
<dbReference type="Proteomes" id="UP000285060">
    <property type="component" value="Unassembled WGS sequence"/>
</dbReference>
<dbReference type="EMBL" id="KI913963">
    <property type="protein sequence ID" value="ETW01347.1"/>
    <property type="molecule type" value="Genomic_DNA"/>
</dbReference>
<evidence type="ECO:0000313" key="4">
    <source>
        <dbReference type="Proteomes" id="UP000285060"/>
    </source>
</evidence>
<sequence>MAVPRGVSKANEDLWSKFIRLESKHGAYYQVQCKACAEHAHMHGTEAAILQGRIERMKTHLTKCLHTLPAQSLGDDDVRLKRVRQHASSEGFDGRRDFDEKRFKGTDGEYRSMLVSKHIDTERLRKLEENREQLEQQLLLEKIKREKINAIKEDQQCKVELLLSRQTLREKGVPQDEIDLLLPLTHSQTSASTFI</sequence>
<evidence type="ECO:0000256" key="1">
    <source>
        <dbReference type="SAM" id="Coils"/>
    </source>
</evidence>
<dbReference type="OrthoDB" id="70110at2759"/>
<keyword evidence="4" id="KW-1185">Reference proteome</keyword>
<dbReference type="AlphaFoldDB" id="A0A024U640"/>
<reference evidence="3 4" key="2">
    <citation type="submission" date="2018-08" db="EMBL/GenBank/DDBJ databases">
        <title>Aphanomyces genome sequencing and annotation.</title>
        <authorList>
            <person name="Minardi D."/>
            <person name="Oidtmann B."/>
            <person name="Van Der Giezen M."/>
            <person name="Studholme D.J."/>
        </authorList>
    </citation>
    <scope>NUCLEOTIDE SEQUENCE [LARGE SCALE GENOMIC DNA]</scope>
    <source>
        <strain evidence="3 4">NJM0002</strain>
    </source>
</reference>
<dbReference type="EMBL" id="QUSY01000284">
    <property type="protein sequence ID" value="RHY30696.1"/>
    <property type="molecule type" value="Genomic_DNA"/>
</dbReference>
<organism evidence="2">
    <name type="scientific">Aphanomyces invadans</name>
    <dbReference type="NCBI Taxonomy" id="157072"/>
    <lineage>
        <taxon>Eukaryota</taxon>
        <taxon>Sar</taxon>
        <taxon>Stramenopiles</taxon>
        <taxon>Oomycota</taxon>
        <taxon>Saprolegniomycetes</taxon>
        <taxon>Saprolegniales</taxon>
        <taxon>Verrucalvaceae</taxon>
        <taxon>Aphanomyces</taxon>
    </lineage>
</organism>
<protein>
    <recommendedName>
        <fullName evidence="5">BED-type domain-containing protein</fullName>
    </recommendedName>
</protein>